<feature type="region of interest" description="Disordered" evidence="1">
    <location>
        <begin position="39"/>
        <end position="91"/>
    </location>
</feature>
<evidence type="ECO:0000313" key="3">
    <source>
        <dbReference type="Proteomes" id="UP000799441"/>
    </source>
</evidence>
<keyword evidence="3" id="KW-1185">Reference proteome</keyword>
<gene>
    <name evidence="2" type="ORF">K431DRAFT_287913</name>
</gene>
<evidence type="ECO:0000256" key="1">
    <source>
        <dbReference type="SAM" id="MobiDB-lite"/>
    </source>
</evidence>
<dbReference type="EMBL" id="MU003829">
    <property type="protein sequence ID" value="KAF2718179.1"/>
    <property type="molecule type" value="Genomic_DNA"/>
</dbReference>
<comment type="caution">
    <text evidence="2">The sequence shown here is derived from an EMBL/GenBank/DDBJ whole genome shotgun (WGS) entry which is preliminary data.</text>
</comment>
<dbReference type="AlphaFoldDB" id="A0A9P4Q1S5"/>
<sequence length="115" mass="12430">MLAALLLLLLLLLMMMMMVVVVVEWVVLGLLKRVEHCSSHTPQKSVTRARMSADRCSQEKQNVGHSTANPGSQGQSGVWFALSHSDGPSSAVWENHSFASASRKSFARMCSSAGA</sequence>
<proteinExistence type="predicted"/>
<dbReference type="Proteomes" id="UP000799441">
    <property type="component" value="Unassembled WGS sequence"/>
</dbReference>
<reference evidence="2" key="1">
    <citation type="journal article" date="2020" name="Stud. Mycol.">
        <title>101 Dothideomycetes genomes: a test case for predicting lifestyles and emergence of pathogens.</title>
        <authorList>
            <person name="Haridas S."/>
            <person name="Albert R."/>
            <person name="Binder M."/>
            <person name="Bloem J."/>
            <person name="Labutti K."/>
            <person name="Salamov A."/>
            <person name="Andreopoulos B."/>
            <person name="Baker S."/>
            <person name="Barry K."/>
            <person name="Bills G."/>
            <person name="Bluhm B."/>
            <person name="Cannon C."/>
            <person name="Castanera R."/>
            <person name="Culley D."/>
            <person name="Daum C."/>
            <person name="Ezra D."/>
            <person name="Gonzalez J."/>
            <person name="Henrissat B."/>
            <person name="Kuo A."/>
            <person name="Liang C."/>
            <person name="Lipzen A."/>
            <person name="Lutzoni F."/>
            <person name="Magnuson J."/>
            <person name="Mondo S."/>
            <person name="Nolan M."/>
            <person name="Ohm R."/>
            <person name="Pangilinan J."/>
            <person name="Park H.-J."/>
            <person name="Ramirez L."/>
            <person name="Alfaro M."/>
            <person name="Sun H."/>
            <person name="Tritt A."/>
            <person name="Yoshinaga Y."/>
            <person name="Zwiers L.-H."/>
            <person name="Turgeon B."/>
            <person name="Goodwin S."/>
            <person name="Spatafora J."/>
            <person name="Crous P."/>
            <person name="Grigoriev I."/>
        </authorList>
    </citation>
    <scope>NUCLEOTIDE SEQUENCE</scope>
    <source>
        <strain evidence="2">CBS 116435</strain>
    </source>
</reference>
<protein>
    <submittedName>
        <fullName evidence="2">Uncharacterized protein</fullName>
    </submittedName>
</protein>
<name>A0A9P4Q1S5_9PEZI</name>
<organism evidence="2 3">
    <name type="scientific">Polychaeton citri CBS 116435</name>
    <dbReference type="NCBI Taxonomy" id="1314669"/>
    <lineage>
        <taxon>Eukaryota</taxon>
        <taxon>Fungi</taxon>
        <taxon>Dikarya</taxon>
        <taxon>Ascomycota</taxon>
        <taxon>Pezizomycotina</taxon>
        <taxon>Dothideomycetes</taxon>
        <taxon>Dothideomycetidae</taxon>
        <taxon>Capnodiales</taxon>
        <taxon>Capnodiaceae</taxon>
        <taxon>Polychaeton</taxon>
    </lineage>
</organism>
<accession>A0A9P4Q1S5</accession>
<feature type="compositionally biased region" description="Polar residues" evidence="1">
    <location>
        <begin position="59"/>
        <end position="76"/>
    </location>
</feature>
<evidence type="ECO:0000313" key="2">
    <source>
        <dbReference type="EMBL" id="KAF2718179.1"/>
    </source>
</evidence>